<comment type="caution">
    <text evidence="1">The sequence shown here is derived from an EMBL/GenBank/DDBJ whole genome shotgun (WGS) entry which is preliminary data.</text>
</comment>
<evidence type="ECO:0000313" key="2">
    <source>
        <dbReference type="Proteomes" id="UP000075615"/>
    </source>
</evidence>
<accession>A0A150XY28</accession>
<organism evidence="1 2">
    <name type="scientific">Roseivirga echinicomitans</name>
    <dbReference type="NCBI Taxonomy" id="296218"/>
    <lineage>
        <taxon>Bacteria</taxon>
        <taxon>Pseudomonadati</taxon>
        <taxon>Bacteroidota</taxon>
        <taxon>Cytophagia</taxon>
        <taxon>Cytophagales</taxon>
        <taxon>Roseivirgaceae</taxon>
        <taxon>Roseivirga</taxon>
    </lineage>
</organism>
<dbReference type="STRING" id="296218.AWN68_02410"/>
<dbReference type="RefSeq" id="WP_068410931.1">
    <property type="nucleotide sequence ID" value="NZ_LRDB01000001.1"/>
</dbReference>
<gene>
    <name evidence="1" type="ORF">AWN68_02410</name>
</gene>
<dbReference type="AlphaFoldDB" id="A0A150XY28"/>
<dbReference type="OrthoDB" id="853687at2"/>
<dbReference type="EMBL" id="LRDB01000001">
    <property type="protein sequence ID" value="KYG83679.1"/>
    <property type="molecule type" value="Genomic_DNA"/>
</dbReference>
<evidence type="ECO:0000313" key="1">
    <source>
        <dbReference type="EMBL" id="KYG83679.1"/>
    </source>
</evidence>
<name>A0A150XY28_9BACT</name>
<reference evidence="1 2" key="1">
    <citation type="submission" date="2016-01" db="EMBL/GenBank/DDBJ databases">
        <title>Genome sequencing of Roseivirga echinicomitans KMM 6058.</title>
        <authorList>
            <person name="Selvaratnam C."/>
            <person name="Thevarajoo S."/>
            <person name="Goh K.M."/>
            <person name="Ee R."/>
            <person name="Chan K.-G."/>
            <person name="Chong C.S."/>
        </authorList>
    </citation>
    <scope>NUCLEOTIDE SEQUENCE [LARGE SCALE GENOMIC DNA]</scope>
    <source>
        <strain evidence="1 2">KMM 6058</strain>
    </source>
</reference>
<keyword evidence="2" id="KW-1185">Reference proteome</keyword>
<protein>
    <submittedName>
        <fullName evidence="1">Uncharacterized protein</fullName>
    </submittedName>
</protein>
<proteinExistence type="predicted"/>
<dbReference type="Proteomes" id="UP000075615">
    <property type="component" value="Unassembled WGS sequence"/>
</dbReference>
<sequence length="66" mass="7779">MAKSFNNLRVGKKFKLINFSETFEFEVIEIKANEDCLLKDLNSLDTYHLFDLIRYGKGEDFDLIDL</sequence>